<dbReference type="EMBL" id="JAPDRQ010000022">
    <property type="protein sequence ID" value="KAJ9661541.1"/>
    <property type="molecule type" value="Genomic_DNA"/>
</dbReference>
<accession>A0ACC3AG76</accession>
<reference evidence="1" key="1">
    <citation type="submission" date="2022-10" db="EMBL/GenBank/DDBJ databases">
        <title>Culturing micro-colonial fungi from biological soil crusts in the Mojave desert and describing Neophaeococcomyces mojavensis, and introducing the new genera and species Taxawa tesnikishii.</title>
        <authorList>
            <person name="Kurbessoian T."/>
            <person name="Stajich J.E."/>
        </authorList>
    </citation>
    <scope>NUCLEOTIDE SEQUENCE</scope>
    <source>
        <strain evidence="1">JES_112</strain>
    </source>
</reference>
<evidence type="ECO:0000313" key="1">
    <source>
        <dbReference type="EMBL" id="KAJ9661541.1"/>
    </source>
</evidence>
<evidence type="ECO:0000313" key="2">
    <source>
        <dbReference type="Proteomes" id="UP001172386"/>
    </source>
</evidence>
<proteinExistence type="predicted"/>
<name>A0ACC3AG76_9EURO</name>
<sequence length="208" mass="23608">MPEEVMDEEASFIEKDGIVSRPLEHKLLASATVPWVIVVILLAYILMFATLPGFAVLPDTQSWALTDFISARHAIRPTTTQFTSSLEFSDPKRIYRVYDPTAPVYVGNASAEIDQNWDDLILPADIYVTDEEASSLPANTRLYRSPETRRYKIELEVFHSLHCLNMIRMRVYANQYPEMLSENARVHVGKSSLLDLVETKSGIIKDKS</sequence>
<keyword evidence="2" id="KW-1185">Reference proteome</keyword>
<dbReference type="Proteomes" id="UP001172386">
    <property type="component" value="Unassembled WGS sequence"/>
</dbReference>
<gene>
    <name evidence="1" type="ORF">H2198_001921</name>
</gene>
<organism evidence="1 2">
    <name type="scientific">Neophaeococcomyces mojaviensis</name>
    <dbReference type="NCBI Taxonomy" id="3383035"/>
    <lineage>
        <taxon>Eukaryota</taxon>
        <taxon>Fungi</taxon>
        <taxon>Dikarya</taxon>
        <taxon>Ascomycota</taxon>
        <taxon>Pezizomycotina</taxon>
        <taxon>Eurotiomycetes</taxon>
        <taxon>Chaetothyriomycetidae</taxon>
        <taxon>Chaetothyriales</taxon>
        <taxon>Chaetothyriales incertae sedis</taxon>
        <taxon>Neophaeococcomyces</taxon>
    </lineage>
</organism>
<comment type="caution">
    <text evidence="1">The sequence shown here is derived from an EMBL/GenBank/DDBJ whole genome shotgun (WGS) entry which is preliminary data.</text>
</comment>
<protein>
    <submittedName>
        <fullName evidence="1">Uncharacterized protein</fullName>
    </submittedName>
</protein>